<dbReference type="InterPro" id="IPR017580">
    <property type="entry name" value="OHCU_decarboxylase-1"/>
</dbReference>
<dbReference type="GO" id="GO:0006144">
    <property type="term" value="P:purine nucleobase metabolic process"/>
    <property type="evidence" value="ECO:0007669"/>
    <property type="project" value="UniProtKB-KW"/>
</dbReference>
<dbReference type="GO" id="GO:0000255">
    <property type="term" value="P:allantoin metabolic process"/>
    <property type="evidence" value="ECO:0007669"/>
    <property type="project" value="InterPro"/>
</dbReference>
<dbReference type="Proteomes" id="UP000197535">
    <property type="component" value="Unassembled WGS sequence"/>
</dbReference>
<dbReference type="SUPFAM" id="SSF158694">
    <property type="entry name" value="UraD-Like"/>
    <property type="match status" value="1"/>
</dbReference>
<dbReference type="GO" id="GO:0051997">
    <property type="term" value="F:2-oxo-4-hydroxy-4-carboxy-5-ureidoimidazoline decarboxylase activity"/>
    <property type="evidence" value="ECO:0007669"/>
    <property type="project" value="UniProtKB-EC"/>
</dbReference>
<evidence type="ECO:0000256" key="6">
    <source>
        <dbReference type="ARBA" id="ARBA00023239"/>
    </source>
</evidence>
<dbReference type="PANTHER" id="PTHR43466">
    <property type="entry name" value="2-OXO-4-HYDROXY-4-CARBOXY-5-UREIDOIMIDAZOLINE DECARBOXYLASE-RELATED"/>
    <property type="match status" value="1"/>
</dbReference>
<dbReference type="GO" id="GO:0019628">
    <property type="term" value="P:urate catabolic process"/>
    <property type="evidence" value="ECO:0007669"/>
    <property type="project" value="UniProtKB-UniPathway"/>
</dbReference>
<dbReference type="OrthoDB" id="9800909at2"/>
<proteinExistence type="predicted"/>
<evidence type="ECO:0000256" key="5">
    <source>
        <dbReference type="ARBA" id="ARBA00022793"/>
    </source>
</evidence>
<evidence type="ECO:0000259" key="7">
    <source>
        <dbReference type="Pfam" id="PF09349"/>
    </source>
</evidence>
<evidence type="ECO:0000256" key="2">
    <source>
        <dbReference type="ARBA" id="ARBA00004754"/>
    </source>
</evidence>
<evidence type="ECO:0000256" key="3">
    <source>
        <dbReference type="ARBA" id="ARBA00012257"/>
    </source>
</evidence>
<gene>
    <name evidence="8" type="ORF">AYR66_19100</name>
</gene>
<dbReference type="EC" id="4.1.1.97" evidence="3"/>
<dbReference type="UniPathway" id="UPA00394">
    <property type="reaction ID" value="UER00652"/>
</dbReference>
<dbReference type="Gene3D" id="1.10.3330.10">
    <property type="entry name" value="Oxo-4-hydroxy-4-carboxy-5-ureidoimidazoline decarboxylase"/>
    <property type="match status" value="1"/>
</dbReference>
<keyword evidence="5" id="KW-0210">Decarboxylase</keyword>
<keyword evidence="9" id="KW-1185">Reference proteome</keyword>
<sequence>MKTKEWQMDLTAVNQMSRDSFTNAFGGVFEYSPWVAEQAWQDRPFATIEEFYQAMFGAVRRAPRTQIEALLCLHPDLAGKEAQDGNMTVNSVIEQSTAGLNSLTSGELQKMRQLNAAYRAKHQFPFIIAVRNYSKAEIFSEFERRLQNDTATEFDNNIAQVFNIVRMRLDRIFAEETTPLQKDAA</sequence>
<keyword evidence="4" id="KW-0659">Purine metabolism</keyword>
<evidence type="ECO:0000313" key="8">
    <source>
        <dbReference type="EMBL" id="OWW21266.1"/>
    </source>
</evidence>
<dbReference type="Pfam" id="PF09349">
    <property type="entry name" value="OHCU_decarbox"/>
    <property type="match status" value="1"/>
</dbReference>
<comment type="pathway">
    <text evidence="2">Purine metabolism; urate degradation; (S)-allantoin from urate: step 3/3.</text>
</comment>
<name>A0A254TF43_9BURK</name>
<organism evidence="8 9">
    <name type="scientific">Noviherbaspirillum denitrificans</name>
    <dbReference type="NCBI Taxonomy" id="1968433"/>
    <lineage>
        <taxon>Bacteria</taxon>
        <taxon>Pseudomonadati</taxon>
        <taxon>Pseudomonadota</taxon>
        <taxon>Betaproteobacteria</taxon>
        <taxon>Burkholderiales</taxon>
        <taxon>Oxalobacteraceae</taxon>
        <taxon>Noviherbaspirillum</taxon>
    </lineage>
</organism>
<dbReference type="AlphaFoldDB" id="A0A254TF43"/>
<reference evidence="8 9" key="1">
    <citation type="submission" date="2016-02" db="EMBL/GenBank/DDBJ databases">
        <authorList>
            <person name="Wen L."/>
            <person name="He K."/>
            <person name="Yang H."/>
        </authorList>
    </citation>
    <scope>NUCLEOTIDE SEQUENCE [LARGE SCALE GENOMIC DNA]</scope>
    <source>
        <strain evidence="8 9">TSA40</strain>
    </source>
</reference>
<comment type="catalytic activity">
    <reaction evidence="1">
        <text>5-hydroxy-2-oxo-4-ureido-2,5-dihydro-1H-imidazole-5-carboxylate + H(+) = (S)-allantoin + CO2</text>
        <dbReference type="Rhea" id="RHEA:26301"/>
        <dbReference type="ChEBI" id="CHEBI:15378"/>
        <dbReference type="ChEBI" id="CHEBI:15678"/>
        <dbReference type="ChEBI" id="CHEBI:16526"/>
        <dbReference type="ChEBI" id="CHEBI:58639"/>
        <dbReference type="EC" id="4.1.1.97"/>
    </reaction>
</comment>
<evidence type="ECO:0000313" key="9">
    <source>
        <dbReference type="Proteomes" id="UP000197535"/>
    </source>
</evidence>
<dbReference type="NCBIfam" id="TIGR03164">
    <property type="entry name" value="UHCUDC"/>
    <property type="match status" value="1"/>
</dbReference>
<accession>A0A254TF43</accession>
<keyword evidence="6" id="KW-0456">Lyase</keyword>
<evidence type="ECO:0000256" key="1">
    <source>
        <dbReference type="ARBA" id="ARBA00001163"/>
    </source>
</evidence>
<protein>
    <recommendedName>
        <fullName evidence="3">2-oxo-4-hydroxy-4-carboxy-5-ureidoimidazoline decarboxylase</fullName>
        <ecNumber evidence="3">4.1.1.97</ecNumber>
    </recommendedName>
</protein>
<feature type="domain" description="Oxo-4-hydroxy-4-carboxy-5-ureidoimidazoline decarboxylase" evidence="7">
    <location>
        <begin position="14"/>
        <end position="170"/>
    </location>
</feature>
<dbReference type="InterPro" id="IPR018020">
    <property type="entry name" value="OHCU_decarboxylase"/>
</dbReference>
<comment type="caution">
    <text evidence="8">The sequence shown here is derived from an EMBL/GenBank/DDBJ whole genome shotgun (WGS) entry which is preliminary data.</text>
</comment>
<dbReference type="EMBL" id="LSTO01000001">
    <property type="protein sequence ID" value="OWW21266.1"/>
    <property type="molecule type" value="Genomic_DNA"/>
</dbReference>
<evidence type="ECO:0000256" key="4">
    <source>
        <dbReference type="ARBA" id="ARBA00022631"/>
    </source>
</evidence>
<dbReference type="PANTHER" id="PTHR43466:SF1">
    <property type="entry name" value="2-OXO-4-HYDROXY-4-CARBOXY-5-UREIDOIMIDAZOLINE DECARBOXYLASE-RELATED"/>
    <property type="match status" value="1"/>
</dbReference>
<dbReference type="InterPro" id="IPR036778">
    <property type="entry name" value="OHCU_decarboxylase_sf"/>
</dbReference>